<feature type="domain" description="Multidrug export protein EmrA/FarA alpha-helical hairpin" evidence="5">
    <location>
        <begin position="96"/>
        <end position="224"/>
    </location>
</feature>
<dbReference type="Gene3D" id="1.10.287.470">
    <property type="entry name" value="Helix hairpin bin"/>
    <property type="match status" value="1"/>
</dbReference>
<dbReference type="Pfam" id="PF25885">
    <property type="entry name" value="HH_EMRA"/>
    <property type="match status" value="1"/>
</dbReference>
<comment type="subcellular location">
    <subcellularLocation>
        <location evidence="1">Cell envelope</location>
    </subcellularLocation>
</comment>
<evidence type="ECO:0000259" key="5">
    <source>
        <dbReference type="Pfam" id="PF25885"/>
    </source>
</evidence>
<dbReference type="Pfam" id="PF00364">
    <property type="entry name" value="Biotin_lipoyl"/>
    <property type="match status" value="1"/>
</dbReference>
<dbReference type="SUPFAM" id="SSF111369">
    <property type="entry name" value="HlyD-like secretion proteins"/>
    <property type="match status" value="2"/>
</dbReference>
<dbReference type="RefSeq" id="WP_420069746.1">
    <property type="nucleotide sequence ID" value="NZ_JBCHKQ010000003.1"/>
</dbReference>
<gene>
    <name evidence="6" type="ORF">WKV44_07030</name>
</gene>
<evidence type="ECO:0000259" key="4">
    <source>
        <dbReference type="Pfam" id="PF00364"/>
    </source>
</evidence>
<evidence type="ECO:0000256" key="1">
    <source>
        <dbReference type="ARBA" id="ARBA00004196"/>
    </source>
</evidence>
<dbReference type="InterPro" id="IPR000089">
    <property type="entry name" value="Biotin_lipoyl"/>
</dbReference>
<name>A0ABU9UC98_9SPIR</name>
<dbReference type="InterPro" id="IPR058633">
    <property type="entry name" value="EmrA/FarA_HH"/>
</dbReference>
<dbReference type="EMBL" id="JBCHKQ010000003">
    <property type="protein sequence ID" value="MEM5948293.1"/>
    <property type="molecule type" value="Genomic_DNA"/>
</dbReference>
<evidence type="ECO:0000313" key="6">
    <source>
        <dbReference type="EMBL" id="MEM5948293.1"/>
    </source>
</evidence>
<keyword evidence="2" id="KW-0175">Coiled coil</keyword>
<comment type="caution">
    <text evidence="6">The sequence shown here is derived from an EMBL/GenBank/DDBJ whole genome shotgun (WGS) entry which is preliminary data.</text>
</comment>
<feature type="region of interest" description="Disordered" evidence="3">
    <location>
        <begin position="173"/>
        <end position="192"/>
    </location>
</feature>
<accession>A0ABU9UC98</accession>
<proteinExistence type="predicted"/>
<protein>
    <submittedName>
        <fullName evidence="6">Efflux RND transporter periplasmic adaptor subunit</fullName>
    </submittedName>
</protein>
<sequence length="471" mass="51122">MAANKKKIGVFIVLGLIAIVFIVSLVNRRGGDSYKEVSALKVVSHYVRDEVSARGDVKAVQEMQVVSQVSGIVSEVLVEDGQRVVRGQVLFRLDTTDIGGQLYQAESALASARLAVRRELINLRIAYQEAKNVLESAEKEYARVSELHEIGSASDEELRRAKDALESARQQLSSAKQQLNLREGLPPDANRPEELSEIDYIVENSPEVKQAKANLESARQNIGRYVISASIPGIVGTVAATRGMVVAPGTPLAYIYDDSVLEILSYVDEVDVPGVKKGSPVRIESDLALDKELFGWVSWISPIIEASASGKTARVKIRLSDDSKGYVRIGASCSVFIGGDERLSPVIPLDAYFIENSKQYVWILVPYESSAKQGGASDMGNKASVESENDSFYNGNGFEIGKSINTDGLYVTKKQEIETGTLGPGYIEVTSGLKEGDYILASSDMLITEGMQVKIADVSDSVKPSEEGENE</sequence>
<feature type="domain" description="Lipoyl-binding" evidence="4">
    <location>
        <begin position="62"/>
        <end position="93"/>
    </location>
</feature>
<organism evidence="6 7">
    <name type="scientific">Rarispira pelagica</name>
    <dbReference type="NCBI Taxonomy" id="3141764"/>
    <lineage>
        <taxon>Bacteria</taxon>
        <taxon>Pseudomonadati</taxon>
        <taxon>Spirochaetota</taxon>
        <taxon>Spirochaetia</taxon>
        <taxon>Winmispirales</taxon>
        <taxon>Winmispiraceae</taxon>
        <taxon>Rarispira</taxon>
    </lineage>
</organism>
<reference evidence="6 7" key="1">
    <citation type="submission" date="2024-03" db="EMBL/GenBank/DDBJ databases">
        <title>Ignisphaera cupida sp. nov., a hyperthermophilic hydrolytic archaeon from a hot spring of Kamchatka, and proposal of Ignisphaeraceae fam. nov.</title>
        <authorList>
            <person name="Podosokorskaya O.A."/>
            <person name="Elcheninov A.G."/>
            <person name="Maltseva A.I."/>
            <person name="Zayulina K.S."/>
            <person name="Novikov A."/>
            <person name="Merkel A.Y."/>
        </authorList>
    </citation>
    <scope>NUCLEOTIDE SEQUENCE [LARGE SCALE GENOMIC DNA]</scope>
    <source>
        <strain evidence="6 7">38H-sp</strain>
    </source>
</reference>
<dbReference type="Gene3D" id="2.40.50.100">
    <property type="match status" value="1"/>
</dbReference>
<evidence type="ECO:0000256" key="3">
    <source>
        <dbReference type="SAM" id="MobiDB-lite"/>
    </source>
</evidence>
<evidence type="ECO:0000313" key="7">
    <source>
        <dbReference type="Proteomes" id="UP001466331"/>
    </source>
</evidence>
<dbReference type="Gene3D" id="2.40.30.170">
    <property type="match status" value="1"/>
</dbReference>
<dbReference type="InterPro" id="IPR050465">
    <property type="entry name" value="UPF0194_transport"/>
</dbReference>
<dbReference type="PRINTS" id="PR01490">
    <property type="entry name" value="RTXTOXIND"/>
</dbReference>
<dbReference type="PANTHER" id="PTHR32347">
    <property type="entry name" value="EFFLUX SYSTEM COMPONENT YKNX-RELATED"/>
    <property type="match status" value="1"/>
</dbReference>
<evidence type="ECO:0000256" key="2">
    <source>
        <dbReference type="ARBA" id="ARBA00023054"/>
    </source>
</evidence>
<dbReference type="Proteomes" id="UP001466331">
    <property type="component" value="Unassembled WGS sequence"/>
</dbReference>
<dbReference type="Gene3D" id="2.40.420.20">
    <property type="match status" value="1"/>
</dbReference>
<keyword evidence="7" id="KW-1185">Reference proteome</keyword>